<evidence type="ECO:0000313" key="2">
    <source>
        <dbReference type="Proteomes" id="UP000887013"/>
    </source>
</evidence>
<reference evidence="1" key="1">
    <citation type="submission" date="2020-08" db="EMBL/GenBank/DDBJ databases">
        <title>Multicomponent nature underlies the extraordinary mechanical properties of spider dragline silk.</title>
        <authorList>
            <person name="Kono N."/>
            <person name="Nakamura H."/>
            <person name="Mori M."/>
            <person name="Yoshida Y."/>
            <person name="Ohtoshi R."/>
            <person name="Malay A.D."/>
            <person name="Moran D.A.P."/>
            <person name="Tomita M."/>
            <person name="Numata K."/>
            <person name="Arakawa K."/>
        </authorList>
    </citation>
    <scope>NUCLEOTIDE SEQUENCE</scope>
</reference>
<dbReference type="Proteomes" id="UP000887013">
    <property type="component" value="Unassembled WGS sequence"/>
</dbReference>
<name>A0A8X6IPL3_NEPPI</name>
<comment type="caution">
    <text evidence="1">The sequence shown here is derived from an EMBL/GenBank/DDBJ whole genome shotgun (WGS) entry which is preliminary data.</text>
</comment>
<evidence type="ECO:0000313" key="1">
    <source>
        <dbReference type="EMBL" id="GFS51968.1"/>
    </source>
</evidence>
<accession>A0A8X6IPL3</accession>
<gene>
    <name evidence="1" type="ORF">NPIL_497171</name>
</gene>
<keyword evidence="2" id="KW-1185">Reference proteome</keyword>
<organism evidence="1 2">
    <name type="scientific">Nephila pilipes</name>
    <name type="common">Giant wood spider</name>
    <name type="synonym">Nephila maculata</name>
    <dbReference type="NCBI Taxonomy" id="299642"/>
    <lineage>
        <taxon>Eukaryota</taxon>
        <taxon>Metazoa</taxon>
        <taxon>Ecdysozoa</taxon>
        <taxon>Arthropoda</taxon>
        <taxon>Chelicerata</taxon>
        <taxon>Arachnida</taxon>
        <taxon>Araneae</taxon>
        <taxon>Araneomorphae</taxon>
        <taxon>Entelegynae</taxon>
        <taxon>Araneoidea</taxon>
        <taxon>Nephilidae</taxon>
        <taxon>Nephila</taxon>
    </lineage>
</organism>
<dbReference type="EMBL" id="BMAW01045810">
    <property type="protein sequence ID" value="GFS51968.1"/>
    <property type="molecule type" value="Genomic_DNA"/>
</dbReference>
<protein>
    <submittedName>
        <fullName evidence="1">Uncharacterized protein</fullName>
    </submittedName>
</protein>
<dbReference type="AlphaFoldDB" id="A0A8X6IPL3"/>
<proteinExistence type="predicted"/>
<sequence>MVMRHCSVVRFPSFFTEQCRRFKAKMEAHQLDIVPEWQIMNRFFSSTVHWGTKKEVECLLHQPPGELVCGIYLISHPAFAVFLHCETANTRWLIVDGCHAFAESKFGDVYPRLEIVYGTSMLSN</sequence>